<name>A0A0B3VXT9_9FIRM</name>
<dbReference type="Pfam" id="PF02899">
    <property type="entry name" value="Phage_int_SAM_1"/>
    <property type="match status" value="1"/>
</dbReference>
<dbReference type="PROSITE" id="PS51900">
    <property type="entry name" value="CB"/>
    <property type="match status" value="1"/>
</dbReference>
<dbReference type="Pfam" id="PF00589">
    <property type="entry name" value="Phage_integrase"/>
    <property type="match status" value="1"/>
</dbReference>
<feature type="domain" description="Tyr recombinase" evidence="7">
    <location>
        <begin position="104"/>
        <end position="286"/>
    </location>
</feature>
<protein>
    <submittedName>
        <fullName evidence="9">Integrase</fullName>
    </submittedName>
</protein>
<evidence type="ECO:0000313" key="10">
    <source>
        <dbReference type="Proteomes" id="UP000031189"/>
    </source>
</evidence>
<dbReference type="PANTHER" id="PTHR30349">
    <property type="entry name" value="PHAGE INTEGRASE-RELATED"/>
    <property type="match status" value="1"/>
</dbReference>
<dbReference type="OrthoDB" id="9801717at2"/>
<dbReference type="GO" id="GO:0003677">
    <property type="term" value="F:DNA binding"/>
    <property type="evidence" value="ECO:0007669"/>
    <property type="project" value="UniProtKB-UniRule"/>
</dbReference>
<dbReference type="AlphaFoldDB" id="A0A0B3VXT9"/>
<keyword evidence="10" id="KW-1185">Reference proteome</keyword>
<dbReference type="GO" id="GO:0006310">
    <property type="term" value="P:DNA recombination"/>
    <property type="evidence" value="ECO:0007669"/>
    <property type="project" value="UniProtKB-KW"/>
</dbReference>
<accession>A0A0B3VXT9</accession>
<evidence type="ECO:0000256" key="5">
    <source>
        <dbReference type="ARBA" id="ARBA00023172"/>
    </source>
</evidence>
<dbReference type="EMBL" id="JWHR01000074">
    <property type="protein sequence ID" value="KHS57479.1"/>
    <property type="molecule type" value="Genomic_DNA"/>
</dbReference>
<dbReference type="InterPro" id="IPR002104">
    <property type="entry name" value="Integrase_catalytic"/>
</dbReference>
<evidence type="ECO:0000256" key="3">
    <source>
        <dbReference type="ARBA" id="ARBA00022908"/>
    </source>
</evidence>
<evidence type="ECO:0000256" key="4">
    <source>
        <dbReference type="ARBA" id="ARBA00023125"/>
    </source>
</evidence>
<evidence type="ECO:0000313" key="9">
    <source>
        <dbReference type="EMBL" id="KHS57479.1"/>
    </source>
</evidence>
<evidence type="ECO:0000259" key="7">
    <source>
        <dbReference type="PROSITE" id="PS51898"/>
    </source>
</evidence>
<dbReference type="InterPro" id="IPR050090">
    <property type="entry name" value="Tyrosine_recombinase_XerCD"/>
</dbReference>
<dbReference type="InterPro" id="IPR013762">
    <property type="entry name" value="Integrase-like_cat_sf"/>
</dbReference>
<dbReference type="STRING" id="1577792.QX51_08050"/>
<comment type="caution">
    <text evidence="9">The sequence shown here is derived from an EMBL/GenBank/DDBJ whole genome shotgun (WGS) entry which is preliminary data.</text>
</comment>
<keyword evidence="5" id="KW-0233">DNA recombination</keyword>
<dbReference type="PROSITE" id="PS51898">
    <property type="entry name" value="TYR_RECOMBINASE"/>
    <property type="match status" value="1"/>
</dbReference>
<evidence type="ECO:0000256" key="6">
    <source>
        <dbReference type="PROSITE-ProRule" id="PRU01248"/>
    </source>
</evidence>
<dbReference type="PANTHER" id="PTHR30349:SF81">
    <property type="entry name" value="TYROSINE RECOMBINASE XERC"/>
    <property type="match status" value="1"/>
</dbReference>
<dbReference type="GO" id="GO:0015074">
    <property type="term" value="P:DNA integration"/>
    <property type="evidence" value="ECO:0007669"/>
    <property type="project" value="UniProtKB-KW"/>
</dbReference>
<keyword evidence="4 6" id="KW-0238">DNA-binding</keyword>
<dbReference type="SUPFAM" id="SSF56349">
    <property type="entry name" value="DNA breaking-rejoining enzymes"/>
    <property type="match status" value="1"/>
</dbReference>
<dbReference type="InterPro" id="IPR004107">
    <property type="entry name" value="Integrase_SAM-like_N"/>
</dbReference>
<dbReference type="InterPro" id="IPR044068">
    <property type="entry name" value="CB"/>
</dbReference>
<dbReference type="Gene3D" id="1.10.443.10">
    <property type="entry name" value="Intergrase catalytic core"/>
    <property type="match status" value="1"/>
</dbReference>
<reference evidence="9 10" key="1">
    <citation type="submission" date="2014-12" db="EMBL/GenBank/DDBJ databases">
        <title>Draft genome sequence of Terrisporobacter sp. 08-306576, isolated from the blood culture of a bacteremia patient.</title>
        <authorList>
            <person name="Lund L.C."/>
            <person name="Sydenham T.V."/>
            <person name="Hogh S.V."/>
            <person name="Skov M.N."/>
            <person name="Kemp M."/>
            <person name="Justesen U.S."/>
        </authorList>
    </citation>
    <scope>NUCLEOTIDE SEQUENCE [LARGE SCALE GENOMIC DNA]</scope>
    <source>
        <strain evidence="9 10">08-306576</strain>
    </source>
</reference>
<evidence type="ECO:0000256" key="2">
    <source>
        <dbReference type="ARBA" id="ARBA00008857"/>
    </source>
</evidence>
<evidence type="ECO:0000256" key="1">
    <source>
        <dbReference type="ARBA" id="ARBA00003283"/>
    </source>
</evidence>
<evidence type="ECO:0000259" key="8">
    <source>
        <dbReference type="PROSITE" id="PS51900"/>
    </source>
</evidence>
<dbReference type="InterPro" id="IPR011010">
    <property type="entry name" value="DNA_brk_join_enz"/>
</dbReference>
<proteinExistence type="inferred from homology"/>
<dbReference type="Proteomes" id="UP000031189">
    <property type="component" value="Unassembled WGS sequence"/>
</dbReference>
<sequence>MEVLQQYIDYIKCKKKLSENTICSYYTDIKKYIDYLQSEHIEIKDVAEYDIINFLVNLEKQNISVATVSRVTSSVKSFHEYLFLNRISETNPANNIKKPKIKRENVEILTEEEVEALLKFPDLDSPKKIRDKAIFETLYGTGIRVSELVELNLQDVDLQIDYLYCNTGKNQRVIPLCEITKLYLEKYIKEGRVNLAKTDEEALFVNAQGQRFTRQGLWKVIKKYANMANISKNINPSILRHSFAIHLLKGGANVAVVSRILGNSNLSSLQLYLNQMDNNVRKEIKDKHPRKKEDI</sequence>
<feature type="domain" description="Core-binding (CB)" evidence="8">
    <location>
        <begin position="1"/>
        <end position="83"/>
    </location>
</feature>
<dbReference type="RefSeq" id="WP_039679398.1">
    <property type="nucleotide sequence ID" value="NZ_JAWGXO010000001.1"/>
</dbReference>
<organism evidence="9 10">
    <name type="scientific">Terrisporobacter othiniensis</name>
    <dbReference type="NCBI Taxonomy" id="1577792"/>
    <lineage>
        <taxon>Bacteria</taxon>
        <taxon>Bacillati</taxon>
        <taxon>Bacillota</taxon>
        <taxon>Clostridia</taxon>
        <taxon>Peptostreptococcales</taxon>
        <taxon>Peptostreptococcaceae</taxon>
        <taxon>Terrisporobacter</taxon>
    </lineage>
</organism>
<comment type="function">
    <text evidence="1">Site-specific tyrosine recombinase, which acts by catalyzing the cutting and rejoining of the recombining DNA molecules.</text>
</comment>
<gene>
    <name evidence="9" type="ORF">QX51_08050</name>
</gene>
<dbReference type="InterPro" id="IPR010998">
    <property type="entry name" value="Integrase_recombinase_N"/>
</dbReference>
<dbReference type="Gene3D" id="1.10.150.130">
    <property type="match status" value="1"/>
</dbReference>
<comment type="similarity">
    <text evidence="2">Belongs to the 'phage' integrase family.</text>
</comment>
<keyword evidence="3" id="KW-0229">DNA integration</keyword>